<evidence type="ECO:0000313" key="3">
    <source>
        <dbReference type="Proteomes" id="UP000557566"/>
    </source>
</evidence>
<reference evidence="2 3" key="1">
    <citation type="journal article" date="2020" name="Genome Biol. Evol.">
        <title>A new high-quality draft genome assembly of the Chinese cordyceps Ophiocordyceps sinensis.</title>
        <authorList>
            <person name="Shu R."/>
            <person name="Zhang J."/>
            <person name="Meng Q."/>
            <person name="Zhang H."/>
            <person name="Zhou G."/>
            <person name="Li M."/>
            <person name="Wu P."/>
            <person name="Zhao Y."/>
            <person name="Chen C."/>
            <person name="Qin Q."/>
        </authorList>
    </citation>
    <scope>NUCLEOTIDE SEQUENCE [LARGE SCALE GENOMIC DNA]</scope>
    <source>
        <strain evidence="2 3">IOZ07</strain>
    </source>
</reference>
<dbReference type="AlphaFoldDB" id="A0A8H4PFQ9"/>
<dbReference type="Gene3D" id="3.40.30.10">
    <property type="entry name" value="Glutaredoxin"/>
    <property type="match status" value="1"/>
</dbReference>
<sequence length="215" mass="22011">MQAALFLLRKGAASLRPPVSAAAATTRPGLCLRASAASPPAAHFSTSPARPARNQILSPIRNPDSFTTHLALSSSSRTPLLTLWTASWCPTCHTTVLPLLSDLVASGVGEAHGGVALAAVEMDAPDLMGSASSSYENLALTYMITTVPTLLSFDAGEAQVVSKVTDARKLADRRFLEQWIINEAKRQGSRGGGGGGGAGGVGASTAIFGGLFGHG</sequence>
<dbReference type="SUPFAM" id="SSF52833">
    <property type="entry name" value="Thioredoxin-like"/>
    <property type="match status" value="1"/>
</dbReference>
<feature type="domain" description="Thioredoxin" evidence="1">
    <location>
        <begin position="35"/>
        <end position="185"/>
    </location>
</feature>
<evidence type="ECO:0000313" key="2">
    <source>
        <dbReference type="EMBL" id="KAF4504157.1"/>
    </source>
</evidence>
<name>A0A8H4PFQ9_9HYPO</name>
<evidence type="ECO:0000259" key="1">
    <source>
        <dbReference type="PROSITE" id="PS51352"/>
    </source>
</evidence>
<dbReference type="EMBL" id="JAAVMX010000011">
    <property type="protein sequence ID" value="KAF4504157.1"/>
    <property type="molecule type" value="Genomic_DNA"/>
</dbReference>
<proteinExistence type="predicted"/>
<dbReference type="Proteomes" id="UP000557566">
    <property type="component" value="Unassembled WGS sequence"/>
</dbReference>
<keyword evidence="3" id="KW-1185">Reference proteome</keyword>
<organism evidence="2 3">
    <name type="scientific">Ophiocordyceps sinensis</name>
    <dbReference type="NCBI Taxonomy" id="72228"/>
    <lineage>
        <taxon>Eukaryota</taxon>
        <taxon>Fungi</taxon>
        <taxon>Dikarya</taxon>
        <taxon>Ascomycota</taxon>
        <taxon>Pezizomycotina</taxon>
        <taxon>Sordariomycetes</taxon>
        <taxon>Hypocreomycetidae</taxon>
        <taxon>Hypocreales</taxon>
        <taxon>Ophiocordycipitaceae</taxon>
        <taxon>Ophiocordyceps</taxon>
    </lineage>
</organism>
<dbReference type="InterPro" id="IPR036249">
    <property type="entry name" value="Thioredoxin-like_sf"/>
</dbReference>
<comment type="caution">
    <text evidence="2">The sequence shown here is derived from an EMBL/GenBank/DDBJ whole genome shotgun (WGS) entry which is preliminary data.</text>
</comment>
<protein>
    <recommendedName>
        <fullName evidence="1">Thioredoxin domain-containing protein</fullName>
    </recommendedName>
</protein>
<dbReference type="CDD" id="cd02947">
    <property type="entry name" value="TRX_family"/>
    <property type="match status" value="1"/>
</dbReference>
<dbReference type="OrthoDB" id="19690at2759"/>
<dbReference type="InterPro" id="IPR013766">
    <property type="entry name" value="Thioredoxin_domain"/>
</dbReference>
<dbReference type="PROSITE" id="PS51352">
    <property type="entry name" value="THIOREDOXIN_2"/>
    <property type="match status" value="1"/>
</dbReference>
<accession>A0A8H4PFQ9</accession>
<gene>
    <name evidence="2" type="ORF">G6O67_008344</name>
</gene>